<organism evidence="8 9">
    <name type="scientific">Thiovibrio frasassiensis</name>
    <dbReference type="NCBI Taxonomy" id="2984131"/>
    <lineage>
        <taxon>Bacteria</taxon>
        <taxon>Pseudomonadati</taxon>
        <taxon>Thermodesulfobacteriota</taxon>
        <taxon>Desulfobulbia</taxon>
        <taxon>Desulfobulbales</taxon>
        <taxon>Thiovibrionaceae</taxon>
        <taxon>Thiovibrio</taxon>
    </lineage>
</organism>
<dbReference type="GO" id="GO:0005886">
    <property type="term" value="C:plasma membrane"/>
    <property type="evidence" value="ECO:0007669"/>
    <property type="project" value="UniProtKB-SubCell"/>
</dbReference>
<dbReference type="Pfam" id="PF00361">
    <property type="entry name" value="Proton_antipo_M"/>
    <property type="match status" value="1"/>
</dbReference>
<dbReference type="Proteomes" id="UP001154240">
    <property type="component" value="Unassembled WGS sequence"/>
</dbReference>
<evidence type="ECO:0000256" key="2">
    <source>
        <dbReference type="ARBA" id="ARBA00022692"/>
    </source>
</evidence>
<keyword evidence="5" id="KW-1278">Translocase</keyword>
<keyword evidence="5" id="KW-1003">Cell membrane</keyword>
<dbReference type="PANTHER" id="PTHR22773">
    <property type="entry name" value="NADH DEHYDROGENASE"/>
    <property type="match status" value="1"/>
</dbReference>
<protein>
    <recommendedName>
        <fullName evidence="5">NADH-quinone oxidoreductase subunit N</fullName>
        <ecNumber evidence="5">7.1.1.-</ecNumber>
    </recommendedName>
    <alternativeName>
        <fullName evidence="5">NADH dehydrogenase I subunit N</fullName>
    </alternativeName>
    <alternativeName>
        <fullName evidence="5">NDH-1 subunit N</fullName>
    </alternativeName>
</protein>
<comment type="subcellular location">
    <subcellularLocation>
        <location evidence="5">Cell membrane</location>
        <topology evidence="5">Multi-pass membrane protein</topology>
    </subcellularLocation>
    <subcellularLocation>
        <location evidence="1">Endomembrane system</location>
        <topology evidence="1">Multi-pass membrane protein</topology>
    </subcellularLocation>
    <subcellularLocation>
        <location evidence="6">Membrane</location>
        <topology evidence="6">Multi-pass membrane protein</topology>
    </subcellularLocation>
</comment>
<feature type="transmembrane region" description="Helical" evidence="5">
    <location>
        <begin position="434"/>
        <end position="457"/>
    </location>
</feature>
<comment type="similarity">
    <text evidence="5">Belongs to the complex I subunit 2 family.</text>
</comment>
<evidence type="ECO:0000313" key="9">
    <source>
        <dbReference type="Proteomes" id="UP001154240"/>
    </source>
</evidence>
<evidence type="ECO:0000313" key="8">
    <source>
        <dbReference type="EMBL" id="MDG4474887.1"/>
    </source>
</evidence>
<feature type="transmembrane region" description="Helical" evidence="5">
    <location>
        <begin position="401"/>
        <end position="422"/>
    </location>
</feature>
<feature type="transmembrane region" description="Helical" evidence="5">
    <location>
        <begin position="293"/>
        <end position="310"/>
    </location>
</feature>
<evidence type="ECO:0000256" key="4">
    <source>
        <dbReference type="ARBA" id="ARBA00023136"/>
    </source>
</evidence>
<keyword evidence="5" id="KW-0874">Quinone</keyword>
<comment type="subunit">
    <text evidence="5">NDH-1 is composed of 14 different subunits. Subunits NuoA, H, J, K, L, M, N constitute the membrane sector of the complex.</text>
</comment>
<dbReference type="EMBL" id="JAPHEH010000001">
    <property type="protein sequence ID" value="MDG4474887.1"/>
    <property type="molecule type" value="Genomic_DNA"/>
</dbReference>
<comment type="catalytic activity">
    <reaction evidence="5">
        <text>a quinone + NADH + 5 H(+)(in) = a quinol + NAD(+) + 4 H(+)(out)</text>
        <dbReference type="Rhea" id="RHEA:57888"/>
        <dbReference type="ChEBI" id="CHEBI:15378"/>
        <dbReference type="ChEBI" id="CHEBI:24646"/>
        <dbReference type="ChEBI" id="CHEBI:57540"/>
        <dbReference type="ChEBI" id="CHEBI:57945"/>
        <dbReference type="ChEBI" id="CHEBI:132124"/>
    </reaction>
</comment>
<gene>
    <name evidence="5" type="primary">nuoN</name>
    <name evidence="8" type="ORF">OLX77_01770</name>
</gene>
<feature type="transmembrane region" description="Helical" evidence="5">
    <location>
        <begin position="362"/>
        <end position="381"/>
    </location>
</feature>
<dbReference type="NCBIfam" id="TIGR01770">
    <property type="entry name" value="NDH_I_N"/>
    <property type="match status" value="1"/>
</dbReference>
<dbReference type="EC" id="7.1.1.-" evidence="5"/>
<dbReference type="GO" id="GO:0050136">
    <property type="term" value="F:NADH dehydrogenase (quinone) (non-electrogenic) activity"/>
    <property type="evidence" value="ECO:0007669"/>
    <property type="project" value="UniProtKB-UniRule"/>
</dbReference>
<dbReference type="GO" id="GO:0008137">
    <property type="term" value="F:NADH dehydrogenase (ubiquinone) activity"/>
    <property type="evidence" value="ECO:0007669"/>
    <property type="project" value="InterPro"/>
</dbReference>
<keyword evidence="9" id="KW-1185">Reference proteome</keyword>
<keyword evidence="2 5" id="KW-0812">Transmembrane</keyword>
<dbReference type="HAMAP" id="MF_00445">
    <property type="entry name" value="NDH1_NuoN_1"/>
    <property type="match status" value="1"/>
</dbReference>
<keyword evidence="3 5" id="KW-1133">Transmembrane helix</keyword>
<sequence>MKLMLFAPELVLLLGSLILFLVSTGKVGGKKARSLTLGLALVNVLVCFACLRQEGFLFFEAYRIDFFSQLIKLVISMGFSVVLLFSTELKGIDDEVRPEYYLFLTLSTLGLVMLVSCVELLTMFIALELSSYSLYLLVPMRDDRTGLRMQMESAIKYILFGVVATGIMLFGMSYLFGLTGTTYLVELLPRLHQMMGNPAALIAIVMVLGGFFFKLAVFPFHSWVPDVYQGASNETTAFIASVPKVAAVAMLIRLTALATPEGHAIVTLLIVLSVCSMFYGNLVALVQTDIKRMLGFSGIAHAGYVLLGLVTMQEVGYATSLYYIVGYLVMNLAGFLVICKVSEHGENLAVDDLSGLHKRSPLLALTLAVSMFAMAGIPPFVGFMGKFMLLTGAYKAGHLPLVILAAINTAISIYYYLSVVRVTYSASPEDRPAVVVGGVTKAVSVALVMIIIAMGLLPDQLLLLATDAVRAIL</sequence>
<dbReference type="AlphaFoldDB" id="A0A9X4MLC4"/>
<dbReference type="InterPro" id="IPR001750">
    <property type="entry name" value="ND/Mrp_TM"/>
</dbReference>
<feature type="transmembrane region" description="Helical" evidence="5">
    <location>
        <begin position="264"/>
        <end position="286"/>
    </location>
</feature>
<feature type="transmembrane region" description="Helical" evidence="5">
    <location>
        <begin position="157"/>
        <end position="179"/>
    </location>
</feature>
<name>A0A9X4MLC4_9BACT</name>
<dbReference type="GO" id="GO:0048038">
    <property type="term" value="F:quinone binding"/>
    <property type="evidence" value="ECO:0007669"/>
    <property type="project" value="UniProtKB-KW"/>
</dbReference>
<keyword evidence="5" id="KW-0830">Ubiquinone</keyword>
<dbReference type="GO" id="GO:0012505">
    <property type="term" value="C:endomembrane system"/>
    <property type="evidence" value="ECO:0007669"/>
    <property type="project" value="UniProtKB-SubCell"/>
</dbReference>
<comment type="function">
    <text evidence="5">NDH-1 shuttles electrons from NADH, via FMN and iron-sulfur (Fe-S) centers, to quinones in the respiratory chain. The immediate electron acceptor for the enzyme in this species is believed to be ubiquinone. Couples the redox reaction to proton translocation (for every two electrons transferred, four hydrogen ions are translocated across the cytoplasmic membrane), and thus conserves the redox energy in a proton gradient.</text>
</comment>
<evidence type="ECO:0000256" key="3">
    <source>
        <dbReference type="ARBA" id="ARBA00022989"/>
    </source>
</evidence>
<evidence type="ECO:0000256" key="6">
    <source>
        <dbReference type="RuleBase" id="RU000320"/>
    </source>
</evidence>
<dbReference type="InterPro" id="IPR010096">
    <property type="entry name" value="NADH-Q_OxRdtase_suN/2"/>
</dbReference>
<feature type="transmembrane region" description="Helical" evidence="5">
    <location>
        <begin position="64"/>
        <end position="86"/>
    </location>
</feature>
<feature type="transmembrane region" description="Helical" evidence="5">
    <location>
        <begin position="236"/>
        <end position="258"/>
    </location>
</feature>
<keyword evidence="5" id="KW-0813">Transport</keyword>
<feature type="transmembrane region" description="Helical" evidence="5">
    <location>
        <begin position="322"/>
        <end position="341"/>
    </location>
</feature>
<dbReference type="GO" id="GO:0042773">
    <property type="term" value="P:ATP synthesis coupled electron transport"/>
    <property type="evidence" value="ECO:0007669"/>
    <property type="project" value="InterPro"/>
</dbReference>
<proteinExistence type="inferred from homology"/>
<keyword evidence="4 5" id="KW-0472">Membrane</keyword>
<reference evidence="8" key="2">
    <citation type="submission" date="2022-10" db="EMBL/GenBank/DDBJ databases">
        <authorList>
            <person name="Aronson H.S."/>
        </authorList>
    </citation>
    <scope>NUCLEOTIDE SEQUENCE</scope>
    <source>
        <strain evidence="8">RS19-109</strain>
    </source>
</reference>
<reference evidence="8" key="1">
    <citation type="journal article" date="2022" name="bioRxiv">
        <title>Thiovibrio frasassiensisgen. nov., sp. nov., an autotrophic, elemental sulfur disproportionating bacterium isolated from sulfidic karst sediment, and proposal of Thiovibrionaceae fam. nov.</title>
        <authorList>
            <person name="Aronson H."/>
            <person name="Thomas C."/>
            <person name="Bhattacharyya M."/>
            <person name="Eckstein S."/>
            <person name="Jensen S."/>
            <person name="Barco R."/>
            <person name="Macalady J."/>
            <person name="Amend J."/>
        </authorList>
    </citation>
    <scope>NUCLEOTIDE SEQUENCE</scope>
    <source>
        <strain evidence="8">RS19-109</strain>
    </source>
</reference>
<feature type="transmembrane region" description="Helical" evidence="5">
    <location>
        <begin position="106"/>
        <end position="137"/>
    </location>
</feature>
<feature type="transmembrane region" description="Helical" evidence="5">
    <location>
        <begin position="199"/>
        <end position="224"/>
    </location>
</feature>
<feature type="domain" description="NADH:quinone oxidoreductase/Mrp antiporter transmembrane" evidence="7">
    <location>
        <begin position="119"/>
        <end position="412"/>
    </location>
</feature>
<evidence type="ECO:0000259" key="7">
    <source>
        <dbReference type="Pfam" id="PF00361"/>
    </source>
</evidence>
<evidence type="ECO:0000256" key="1">
    <source>
        <dbReference type="ARBA" id="ARBA00004127"/>
    </source>
</evidence>
<accession>A0A9X4MLC4</accession>
<feature type="transmembrane region" description="Helical" evidence="5">
    <location>
        <begin position="35"/>
        <end position="52"/>
    </location>
</feature>
<evidence type="ECO:0000256" key="5">
    <source>
        <dbReference type="HAMAP-Rule" id="MF_00445"/>
    </source>
</evidence>
<dbReference type="RefSeq" id="WP_307631866.1">
    <property type="nucleotide sequence ID" value="NZ_JAPHEH010000001.1"/>
</dbReference>
<keyword evidence="5" id="KW-0520">NAD</keyword>
<comment type="caution">
    <text evidence="8">The sequence shown here is derived from an EMBL/GenBank/DDBJ whole genome shotgun (WGS) entry which is preliminary data.</text>
</comment>